<feature type="zinc finger region" description="C3H1-type" evidence="3">
    <location>
        <begin position="657"/>
        <end position="683"/>
    </location>
</feature>
<feature type="domain" description="Smr" evidence="6">
    <location>
        <begin position="954"/>
        <end position="1020"/>
    </location>
</feature>
<proteinExistence type="inferred from homology"/>
<name>A0A4T0JE71_WALIC</name>
<evidence type="ECO:0000259" key="6">
    <source>
        <dbReference type="PROSITE" id="PS50828"/>
    </source>
</evidence>
<feature type="region of interest" description="Disordered" evidence="4">
    <location>
        <begin position="770"/>
        <end position="814"/>
    </location>
</feature>
<feature type="zinc finger region" description="C3H1-type" evidence="3">
    <location>
        <begin position="686"/>
        <end position="707"/>
    </location>
</feature>
<dbReference type="AlphaFoldDB" id="A0A4T0JE71"/>
<evidence type="ECO:0000259" key="5">
    <source>
        <dbReference type="PROSITE" id="PS50103"/>
    </source>
</evidence>
<dbReference type="InterPro" id="IPR002625">
    <property type="entry name" value="Smr_dom"/>
</dbReference>
<dbReference type="PANTHER" id="PTHR15565:SF0">
    <property type="entry name" value="PROTEIN AATF"/>
    <property type="match status" value="1"/>
</dbReference>
<comment type="caution">
    <text evidence="7">The sequence shown here is derived from an EMBL/GenBank/DDBJ whole genome shotgun (WGS) entry which is preliminary data.</text>
</comment>
<feature type="compositionally biased region" description="Acidic residues" evidence="4">
    <location>
        <begin position="48"/>
        <end position="63"/>
    </location>
</feature>
<evidence type="ECO:0000256" key="1">
    <source>
        <dbReference type="ARBA" id="ARBA00008966"/>
    </source>
</evidence>
<protein>
    <recommendedName>
        <fullName evidence="2">Protein BFR2</fullName>
    </recommendedName>
</protein>
<dbReference type="Gene3D" id="4.10.1000.10">
    <property type="entry name" value="Zinc finger, CCCH-type"/>
    <property type="match status" value="1"/>
</dbReference>
<comment type="similarity">
    <text evidence="1">Belongs to the AATF family.</text>
</comment>
<dbReference type="InterPro" id="IPR012617">
    <property type="entry name" value="AATF_C"/>
</dbReference>
<dbReference type="Pfam" id="PF08164">
    <property type="entry name" value="TRAUB"/>
    <property type="match status" value="1"/>
</dbReference>
<feature type="compositionally biased region" description="Polar residues" evidence="4">
    <location>
        <begin position="565"/>
        <end position="580"/>
    </location>
</feature>
<dbReference type="Gene3D" id="3.30.1370.110">
    <property type="match status" value="1"/>
</dbReference>
<dbReference type="EMBL" id="SPOI01000056">
    <property type="protein sequence ID" value="TIB38575.1"/>
    <property type="molecule type" value="Genomic_DNA"/>
</dbReference>
<feature type="region of interest" description="Disordered" evidence="4">
    <location>
        <begin position="535"/>
        <end position="592"/>
    </location>
</feature>
<dbReference type="GO" id="GO:0005730">
    <property type="term" value="C:nucleolus"/>
    <property type="evidence" value="ECO:0007669"/>
    <property type="project" value="TreeGrafter"/>
</dbReference>
<dbReference type="Pfam" id="PF13339">
    <property type="entry name" value="AATF-Che1"/>
    <property type="match status" value="1"/>
</dbReference>
<keyword evidence="3" id="KW-0479">Metal-binding</keyword>
<dbReference type="PROSITE" id="PS50828">
    <property type="entry name" value="SMR"/>
    <property type="match status" value="1"/>
</dbReference>
<feature type="compositionally biased region" description="Polar residues" evidence="4">
    <location>
        <begin position="796"/>
        <end position="809"/>
    </location>
</feature>
<dbReference type="GO" id="GO:0000462">
    <property type="term" value="P:maturation of SSU-rRNA from tricistronic rRNA transcript (SSU-rRNA, 5.8S rRNA, LSU-rRNA)"/>
    <property type="evidence" value="ECO:0007669"/>
    <property type="project" value="TreeGrafter"/>
</dbReference>
<dbReference type="GO" id="GO:0008270">
    <property type="term" value="F:zinc ion binding"/>
    <property type="evidence" value="ECO:0007669"/>
    <property type="project" value="UniProtKB-KW"/>
</dbReference>
<evidence type="ECO:0000256" key="3">
    <source>
        <dbReference type="PROSITE-ProRule" id="PRU00723"/>
    </source>
</evidence>
<evidence type="ECO:0000256" key="4">
    <source>
        <dbReference type="SAM" id="MobiDB-lite"/>
    </source>
</evidence>
<dbReference type="PROSITE" id="PS50103">
    <property type="entry name" value="ZF_C3H1"/>
    <property type="match status" value="2"/>
</dbReference>
<feature type="domain" description="C3H1-type" evidence="5">
    <location>
        <begin position="657"/>
        <end position="683"/>
    </location>
</feature>
<feature type="domain" description="C3H1-type" evidence="5">
    <location>
        <begin position="686"/>
        <end position="707"/>
    </location>
</feature>
<keyword evidence="3" id="KW-0863">Zinc-finger</keyword>
<reference evidence="7 8" key="1">
    <citation type="submission" date="2019-03" db="EMBL/GenBank/DDBJ databases">
        <title>Sequencing 23 genomes of Wallemia ichthyophaga.</title>
        <authorList>
            <person name="Gostincar C."/>
        </authorList>
    </citation>
    <scope>NUCLEOTIDE SEQUENCE [LARGE SCALE GENOMIC DNA]</scope>
    <source>
        <strain evidence="7 8">EXF-6200</strain>
    </source>
</reference>
<dbReference type="SMART" id="SM00356">
    <property type="entry name" value="ZnF_C3H1"/>
    <property type="match status" value="2"/>
</dbReference>
<evidence type="ECO:0000313" key="8">
    <source>
        <dbReference type="Proteomes" id="UP000310689"/>
    </source>
</evidence>
<dbReference type="InterPro" id="IPR036063">
    <property type="entry name" value="Smr_dom_sf"/>
</dbReference>
<dbReference type="Proteomes" id="UP000310689">
    <property type="component" value="Unassembled WGS sequence"/>
</dbReference>
<feature type="region of interest" description="Disordered" evidence="4">
    <location>
        <begin position="479"/>
        <end position="520"/>
    </location>
</feature>
<feature type="compositionally biased region" description="Acidic residues" evidence="4">
    <location>
        <begin position="27"/>
        <end position="37"/>
    </location>
</feature>
<dbReference type="SMART" id="SM01162">
    <property type="entry name" value="DUF1771"/>
    <property type="match status" value="1"/>
</dbReference>
<evidence type="ECO:0000313" key="7">
    <source>
        <dbReference type="EMBL" id="TIB38575.1"/>
    </source>
</evidence>
<feature type="compositionally biased region" description="Low complexity" evidence="4">
    <location>
        <begin position="493"/>
        <end position="514"/>
    </location>
</feature>
<accession>A0A4T0JE71</accession>
<organism evidence="7 8">
    <name type="scientific">Wallemia ichthyophaga</name>
    <dbReference type="NCBI Taxonomy" id="245174"/>
    <lineage>
        <taxon>Eukaryota</taxon>
        <taxon>Fungi</taxon>
        <taxon>Dikarya</taxon>
        <taxon>Basidiomycota</taxon>
        <taxon>Wallemiomycotina</taxon>
        <taxon>Wallemiomycetes</taxon>
        <taxon>Wallemiales</taxon>
        <taxon>Wallemiaceae</taxon>
        <taxon>Wallemia</taxon>
    </lineage>
</organism>
<sequence>MISNTLATNLLEITSLSFMTAKSALPDEGDEDDEDEQQQQSQPFGIVESDDDDDNPDSDDDNIGSDNNAHDAHDSQEHQDPQESLQESLQYSQNLDKQRGLAVIAQLQAYDKLLEMRIGIQKAVNQVNVICADEDNDFVTGNEDDIQSTLSSLNELTESLFSIREKFIKYDSNTSIPPRKRVRLDDTIVSNDSTIKEYPQQAAQDSFNLANSYEPHLIDTLKTTSNKVSLASTKGFSAVSKDAWSQVEDVMRELPKLRGRVGVRRGNNATTGQFEAEVFDDGDFYQTLLKEIIESKTGEANPEQPLKPNKNKVKKDIDTRATKGRKIKYNVHDKLQNFMVPIPPSKEAWPDSQITNWKFKIILEIYIIDLYLPTLMSTNIYLHTKSYLSTLQKFSVASAASTASVASAASPTPSMPSTPKLADASVDTEGITNTLINHLDNEDKDFEEKEISLRSNLASLIGRTPTDEEILQLMHAHKDDLTGAPFTQKRTPSRPVSRPSSRPWTPTQAPTTPTFGRVTPLVLSPSLSNAQMQSFLPPAVGSQPSSPLASPRPLNKRAAEFKPPGSTSELNVDSKNQANHPQPDEYDPTLDLGSGMTPLDVLWSIFAPSGVSLDELESTLTGNSFDFELTLNELSEKRSLAQSQAPPNNLSQRHQNPAGGRVCRYYLAGECRRSDCRFSHDIERALCRFWLRGNCIKQNCDFLHQLPPVQDVESTLTSMFETNAHILAQQEREEHAQVQSVEDAFPNLHNARDNAQRKPYTPRWSTAVKVNPPQMHKSKMSGSGSGSVNGGKKNTRTSNLNSTSQTPRSSPRIKLRAPTLLPTLPTGSTLNALYMTYRNTSISLGTARNSLLSKAADAYRKGDGGAAKLFSKEAQTMNEQMSVENAQAASKLVKERRKAIQDALVQGAGTAGYEGDEVGRRSRGKACGNSLGVLLGMSGRDGLVSGDERMEAVLDLHGLHSNEGVEVLEEFLLALEKEHFLGTAFVLVGESKHTGTQDPLRGASKQRLNHGVMEFLVKWG</sequence>
<keyword evidence="3" id="KW-0862">Zinc</keyword>
<dbReference type="InterPro" id="IPR025160">
    <property type="entry name" value="AATF"/>
</dbReference>
<feature type="region of interest" description="Disordered" evidence="4">
    <location>
        <begin position="296"/>
        <end position="319"/>
    </location>
</feature>
<dbReference type="InterPro" id="IPR039223">
    <property type="entry name" value="AATF/Bfr2"/>
</dbReference>
<evidence type="ECO:0000256" key="2">
    <source>
        <dbReference type="ARBA" id="ARBA00013850"/>
    </source>
</evidence>
<dbReference type="Pfam" id="PF08590">
    <property type="entry name" value="DUF1771"/>
    <property type="match status" value="1"/>
</dbReference>
<dbReference type="InterPro" id="IPR013899">
    <property type="entry name" value="DUF1771"/>
</dbReference>
<feature type="region of interest" description="Disordered" evidence="4">
    <location>
        <begin position="22"/>
        <end position="88"/>
    </location>
</feature>
<gene>
    <name evidence="7" type="ORF">E3P86_01551</name>
</gene>
<feature type="compositionally biased region" description="Basic and acidic residues" evidence="4">
    <location>
        <begin position="68"/>
        <end position="81"/>
    </location>
</feature>
<dbReference type="PANTHER" id="PTHR15565">
    <property type="entry name" value="AATF PROTEIN APOPTOSIS ANTAGONIZING TRANSCRIPTION FACTOR"/>
    <property type="match status" value="1"/>
</dbReference>
<dbReference type="InterPro" id="IPR000571">
    <property type="entry name" value="Znf_CCCH"/>
</dbReference>